<evidence type="ECO:0000313" key="2">
    <source>
        <dbReference type="EMBL" id="RGS40671.1"/>
    </source>
</evidence>
<organism evidence="2 3">
    <name type="scientific">Coprococcus eutactus</name>
    <dbReference type="NCBI Taxonomy" id="33043"/>
    <lineage>
        <taxon>Bacteria</taxon>
        <taxon>Bacillati</taxon>
        <taxon>Bacillota</taxon>
        <taxon>Clostridia</taxon>
        <taxon>Lachnospirales</taxon>
        <taxon>Lachnospiraceae</taxon>
        <taxon>Coprococcus</taxon>
    </lineage>
</organism>
<evidence type="ECO:0000256" key="1">
    <source>
        <dbReference type="SAM" id="MobiDB-lite"/>
    </source>
</evidence>
<dbReference type="AlphaFoldDB" id="A0A412IQN9"/>
<name>A0A412IQN9_9FIRM</name>
<sequence length="207" mass="23962">MAKELGSGDMRYDDVFTEYYCGGVQRANLLAYCDPLYEILSGKSIKRLITDEMLDHANKLYEKDAYRIDGTYQEIDDLPEELKADLEEWRDWEDSADDEELSEVMGAGDGTSSDSSEYDDIRNSFESAQLFCTEYRRFREEYFSDELPYDLDFADIVKTMLNVYLCSKKVSSYRSEDTFSDSYIYMKRAQCLVRSAAQLHVEGGVDD</sequence>
<protein>
    <submittedName>
        <fullName evidence="2">Uncharacterized protein</fullName>
    </submittedName>
</protein>
<dbReference type="OrthoDB" id="9957355at2"/>
<feature type="region of interest" description="Disordered" evidence="1">
    <location>
        <begin position="94"/>
        <end position="118"/>
    </location>
</feature>
<gene>
    <name evidence="2" type="ORF">DWX94_09975</name>
</gene>
<proteinExistence type="predicted"/>
<dbReference type="Proteomes" id="UP000283295">
    <property type="component" value="Unassembled WGS sequence"/>
</dbReference>
<reference evidence="2 3" key="1">
    <citation type="submission" date="2018-08" db="EMBL/GenBank/DDBJ databases">
        <title>A genome reference for cultivated species of the human gut microbiota.</title>
        <authorList>
            <person name="Zou Y."/>
            <person name="Xue W."/>
            <person name="Luo G."/>
        </authorList>
    </citation>
    <scope>NUCLEOTIDE SEQUENCE [LARGE SCALE GENOMIC DNA]</scope>
    <source>
        <strain evidence="2 3">AF22-21</strain>
    </source>
</reference>
<accession>A0A412IQN9</accession>
<evidence type="ECO:0000313" key="3">
    <source>
        <dbReference type="Proteomes" id="UP000283295"/>
    </source>
</evidence>
<comment type="caution">
    <text evidence="2">The sequence shown here is derived from an EMBL/GenBank/DDBJ whole genome shotgun (WGS) entry which is preliminary data.</text>
</comment>
<dbReference type="EMBL" id="QRVK01000026">
    <property type="protein sequence ID" value="RGS40671.1"/>
    <property type="molecule type" value="Genomic_DNA"/>
</dbReference>